<reference evidence="6" key="1">
    <citation type="submission" date="2021-03" db="EMBL/GenBank/DDBJ databases">
        <authorList>
            <person name="Jaffe A."/>
        </authorList>
    </citation>
    <scope>NUCLEOTIDE SEQUENCE</scope>
    <source>
        <strain evidence="6">RIFCSPHIGHO2_01_FULL_GW2011_AR10_43_9</strain>
    </source>
</reference>
<keyword evidence="5" id="KW-0460">Magnesium</keyword>
<dbReference type="AlphaFoldDB" id="A0A8T4L5B9"/>
<evidence type="ECO:0000313" key="6">
    <source>
        <dbReference type="EMBL" id="MBS3058845.1"/>
    </source>
</evidence>
<dbReference type="Proteomes" id="UP000683213">
    <property type="component" value="Unassembled WGS sequence"/>
</dbReference>
<name>A0A8T4L5B9_9ARCH</name>
<organism evidence="6 7">
    <name type="scientific">Candidatus Iainarchaeum sp</name>
    <dbReference type="NCBI Taxonomy" id="3101447"/>
    <lineage>
        <taxon>Archaea</taxon>
        <taxon>Candidatus Iainarchaeota</taxon>
        <taxon>Candidatus Iainarchaeia</taxon>
        <taxon>Candidatus Iainarchaeales</taxon>
        <taxon>Candidatus Iainarchaeaceae</taxon>
        <taxon>Candidatus Iainarchaeum</taxon>
    </lineage>
</organism>
<comment type="caution">
    <text evidence="6">The sequence shown here is derived from an EMBL/GenBank/DDBJ whole genome shotgun (WGS) entry which is preliminary data.</text>
</comment>
<dbReference type="InterPro" id="IPR023214">
    <property type="entry name" value="HAD_sf"/>
</dbReference>
<dbReference type="Pfam" id="PF13419">
    <property type="entry name" value="HAD_2"/>
    <property type="match status" value="1"/>
</dbReference>
<dbReference type="InterPro" id="IPR041492">
    <property type="entry name" value="HAD_2"/>
</dbReference>
<dbReference type="GO" id="GO:0016791">
    <property type="term" value="F:phosphatase activity"/>
    <property type="evidence" value="ECO:0007669"/>
    <property type="project" value="TreeGrafter"/>
</dbReference>
<dbReference type="NCBIfam" id="TIGR01549">
    <property type="entry name" value="HAD-SF-IA-v1"/>
    <property type="match status" value="1"/>
</dbReference>
<proteinExistence type="inferred from homology"/>
<dbReference type="EMBL" id="JAGVWF010000003">
    <property type="protein sequence ID" value="MBS3058845.1"/>
    <property type="molecule type" value="Genomic_DNA"/>
</dbReference>
<evidence type="ECO:0000256" key="5">
    <source>
        <dbReference type="ARBA" id="ARBA00022842"/>
    </source>
</evidence>
<keyword evidence="4 6" id="KW-0378">Hydrolase</keyword>
<keyword evidence="3" id="KW-0479">Metal-binding</keyword>
<reference evidence="6" key="2">
    <citation type="submission" date="2021-05" db="EMBL/GenBank/DDBJ databases">
        <title>Protein family content uncovers lineage relationships and bacterial pathway maintenance mechanisms in DPANN archaea.</title>
        <authorList>
            <person name="Castelle C.J."/>
            <person name="Meheust R."/>
            <person name="Jaffe A.L."/>
            <person name="Seitz K."/>
            <person name="Gong X."/>
            <person name="Baker B.J."/>
            <person name="Banfield J.F."/>
        </authorList>
    </citation>
    <scope>NUCLEOTIDE SEQUENCE</scope>
    <source>
        <strain evidence="6">RIFCSPHIGHO2_01_FULL_GW2011_AR10_43_9</strain>
    </source>
</reference>
<dbReference type="NCBIfam" id="TIGR01509">
    <property type="entry name" value="HAD-SF-IA-v3"/>
    <property type="match status" value="1"/>
</dbReference>
<accession>A0A8T4L5B9</accession>
<dbReference type="Gene3D" id="3.40.50.1000">
    <property type="entry name" value="HAD superfamily/HAD-like"/>
    <property type="match status" value="1"/>
</dbReference>
<dbReference type="InterPro" id="IPR051400">
    <property type="entry name" value="HAD-like_hydrolase"/>
</dbReference>
<comment type="cofactor">
    <cofactor evidence="1">
        <name>Mg(2+)</name>
        <dbReference type="ChEBI" id="CHEBI:18420"/>
    </cofactor>
</comment>
<evidence type="ECO:0000256" key="3">
    <source>
        <dbReference type="ARBA" id="ARBA00022723"/>
    </source>
</evidence>
<evidence type="ECO:0000256" key="2">
    <source>
        <dbReference type="ARBA" id="ARBA00007958"/>
    </source>
</evidence>
<dbReference type="GO" id="GO:0046872">
    <property type="term" value="F:metal ion binding"/>
    <property type="evidence" value="ECO:0007669"/>
    <property type="project" value="UniProtKB-KW"/>
</dbReference>
<evidence type="ECO:0000256" key="4">
    <source>
        <dbReference type="ARBA" id="ARBA00022801"/>
    </source>
</evidence>
<gene>
    <name evidence="6" type="ORF">J4224_00275</name>
</gene>
<dbReference type="PANTHER" id="PTHR46470:SF2">
    <property type="entry name" value="GLYCERALDEHYDE 3-PHOSPHATE PHOSPHATASE"/>
    <property type="match status" value="1"/>
</dbReference>
<dbReference type="SUPFAM" id="SSF56784">
    <property type="entry name" value="HAD-like"/>
    <property type="match status" value="1"/>
</dbReference>
<dbReference type="SFLD" id="SFLDG01135">
    <property type="entry name" value="C1.5.6:_HAD__Beta-PGM__Phospha"/>
    <property type="match status" value="1"/>
</dbReference>
<dbReference type="SFLD" id="SFLDS00003">
    <property type="entry name" value="Haloacid_Dehalogenase"/>
    <property type="match status" value="1"/>
</dbReference>
<dbReference type="Gene3D" id="1.10.150.520">
    <property type="match status" value="1"/>
</dbReference>
<comment type="similarity">
    <text evidence="2">Belongs to the HAD-like hydrolase superfamily.</text>
</comment>
<dbReference type="InterPro" id="IPR006439">
    <property type="entry name" value="HAD-SF_hydro_IA"/>
</dbReference>
<evidence type="ECO:0000256" key="1">
    <source>
        <dbReference type="ARBA" id="ARBA00001946"/>
    </source>
</evidence>
<dbReference type="InterPro" id="IPR036412">
    <property type="entry name" value="HAD-like_sf"/>
</dbReference>
<sequence>MVKAVLFDLDNTLIDFMKMKRMSCEAAIAAMIDGGLLMEKGEAYEKLFELYSVHGIEHQEIFQKFLEKHLGKVDYRILAKGIAAYRKVQAGFLEPFPHVRQTMVRLKERGLKLGIVSDAPGLKGWVRLAEMNLLDFFDVVVTLDDTGKLKPHRMPFAAAVKKLGFKPKEILFVGDNPKRDIAGAKAVGMKTALARYGQVFESEGIQADFELKDIMDLLEIVK</sequence>
<dbReference type="SFLD" id="SFLDG01129">
    <property type="entry name" value="C1.5:_HAD__Beta-PGM__Phosphata"/>
    <property type="match status" value="1"/>
</dbReference>
<evidence type="ECO:0000313" key="7">
    <source>
        <dbReference type="Proteomes" id="UP000683213"/>
    </source>
</evidence>
<dbReference type="PANTHER" id="PTHR46470">
    <property type="entry name" value="N-ACYLNEURAMINATE-9-PHOSPHATASE"/>
    <property type="match status" value="1"/>
</dbReference>
<dbReference type="GO" id="GO:0044281">
    <property type="term" value="P:small molecule metabolic process"/>
    <property type="evidence" value="ECO:0007669"/>
    <property type="project" value="UniProtKB-ARBA"/>
</dbReference>
<protein>
    <submittedName>
        <fullName evidence="6">HAD-IA family hydrolase</fullName>
    </submittedName>
</protein>